<proteinExistence type="inferred from homology"/>
<sequence length="245" mass="26343">MVLSMERFQGKVAVVTGASAGIGASIVEDLVKNGVIVAGLARRINRVEDLAKKLSNKKGKLHAFKCDMTKEEEIKEAIGQVIEKLGPIHILVNNAGLMQEATLINGDTQAWKTTLDTNILGLCIATREVVQNMKANNTLGHIIHINSVLGHKIMDFPGLNVYPATKYAVTCLAGSLMSELKHEKLRIKVTSISPGYVKTEFQAVAGLPNETPIPALYGPDVADAVIYALSTPPHVNVNEVTVEAI</sequence>
<organism evidence="4 5">
    <name type="scientific">Ceutorhynchus assimilis</name>
    <name type="common">cabbage seed weevil</name>
    <dbReference type="NCBI Taxonomy" id="467358"/>
    <lineage>
        <taxon>Eukaryota</taxon>
        <taxon>Metazoa</taxon>
        <taxon>Ecdysozoa</taxon>
        <taxon>Arthropoda</taxon>
        <taxon>Hexapoda</taxon>
        <taxon>Insecta</taxon>
        <taxon>Pterygota</taxon>
        <taxon>Neoptera</taxon>
        <taxon>Endopterygota</taxon>
        <taxon>Coleoptera</taxon>
        <taxon>Polyphaga</taxon>
        <taxon>Cucujiformia</taxon>
        <taxon>Curculionidae</taxon>
        <taxon>Ceutorhynchinae</taxon>
        <taxon>Ceutorhynchus</taxon>
    </lineage>
</organism>
<comment type="similarity">
    <text evidence="1 3">Belongs to the short-chain dehydrogenases/reductases (SDR) family.</text>
</comment>
<dbReference type="PROSITE" id="PS00061">
    <property type="entry name" value="ADH_SHORT"/>
    <property type="match status" value="1"/>
</dbReference>
<evidence type="ECO:0008006" key="6">
    <source>
        <dbReference type="Google" id="ProtNLM"/>
    </source>
</evidence>
<dbReference type="SUPFAM" id="SSF51735">
    <property type="entry name" value="NAD(P)-binding Rossmann-fold domains"/>
    <property type="match status" value="1"/>
</dbReference>
<dbReference type="InterPro" id="IPR020904">
    <property type="entry name" value="Sc_DH/Rdtase_CS"/>
</dbReference>
<keyword evidence="2" id="KW-0560">Oxidoreductase</keyword>
<dbReference type="GO" id="GO:0016616">
    <property type="term" value="F:oxidoreductase activity, acting on the CH-OH group of donors, NAD or NADP as acceptor"/>
    <property type="evidence" value="ECO:0007669"/>
    <property type="project" value="UniProtKB-ARBA"/>
</dbReference>
<name>A0A9N9QPE4_9CUCU</name>
<keyword evidence="5" id="KW-1185">Reference proteome</keyword>
<dbReference type="PANTHER" id="PTHR43115">
    <property type="entry name" value="DEHYDROGENASE/REDUCTASE SDR FAMILY MEMBER 11"/>
    <property type="match status" value="1"/>
</dbReference>
<dbReference type="AlphaFoldDB" id="A0A9N9QPE4"/>
<evidence type="ECO:0000313" key="4">
    <source>
        <dbReference type="EMBL" id="CAG9766549.1"/>
    </source>
</evidence>
<evidence type="ECO:0000313" key="5">
    <source>
        <dbReference type="Proteomes" id="UP001152799"/>
    </source>
</evidence>
<dbReference type="EMBL" id="OU892279">
    <property type="protein sequence ID" value="CAG9766549.1"/>
    <property type="molecule type" value="Genomic_DNA"/>
</dbReference>
<dbReference type="FunFam" id="3.40.50.720:FF:000047">
    <property type="entry name" value="NADP-dependent L-serine/L-allo-threonine dehydrogenase"/>
    <property type="match status" value="1"/>
</dbReference>
<reference evidence="4" key="1">
    <citation type="submission" date="2022-01" db="EMBL/GenBank/DDBJ databases">
        <authorList>
            <person name="King R."/>
        </authorList>
    </citation>
    <scope>NUCLEOTIDE SEQUENCE</scope>
</reference>
<accession>A0A9N9QPE4</accession>
<dbReference type="InterPro" id="IPR036291">
    <property type="entry name" value="NAD(P)-bd_dom_sf"/>
</dbReference>
<dbReference type="Gene3D" id="3.40.50.720">
    <property type="entry name" value="NAD(P)-binding Rossmann-like Domain"/>
    <property type="match status" value="1"/>
</dbReference>
<evidence type="ECO:0000256" key="3">
    <source>
        <dbReference type="RuleBase" id="RU000363"/>
    </source>
</evidence>
<gene>
    <name evidence="4" type="ORF">CEUTPL_LOCUS7129</name>
</gene>
<protein>
    <recommendedName>
        <fullName evidence="6">Farnesol dehydrogenase-like</fullName>
    </recommendedName>
</protein>
<dbReference type="PRINTS" id="PR00081">
    <property type="entry name" value="GDHRDH"/>
</dbReference>
<evidence type="ECO:0000256" key="2">
    <source>
        <dbReference type="ARBA" id="ARBA00023002"/>
    </source>
</evidence>
<dbReference type="PANTHER" id="PTHR43115:SF4">
    <property type="entry name" value="DEHYDROGENASE_REDUCTASE SDR FAMILY MEMBER 11"/>
    <property type="match status" value="1"/>
</dbReference>
<dbReference type="InterPro" id="IPR002347">
    <property type="entry name" value="SDR_fam"/>
</dbReference>
<dbReference type="Proteomes" id="UP001152799">
    <property type="component" value="Chromosome 3"/>
</dbReference>
<dbReference type="PRINTS" id="PR00080">
    <property type="entry name" value="SDRFAMILY"/>
</dbReference>
<dbReference type="OrthoDB" id="1933717at2759"/>
<evidence type="ECO:0000256" key="1">
    <source>
        <dbReference type="ARBA" id="ARBA00006484"/>
    </source>
</evidence>
<dbReference type="Pfam" id="PF00106">
    <property type="entry name" value="adh_short"/>
    <property type="match status" value="1"/>
</dbReference>